<dbReference type="SUPFAM" id="SSF54211">
    <property type="entry name" value="Ribosomal protein S5 domain 2-like"/>
    <property type="match status" value="1"/>
</dbReference>
<dbReference type="Pfam" id="PF01078">
    <property type="entry name" value="Mg_chelatase"/>
    <property type="match status" value="1"/>
</dbReference>
<dbReference type="Proteomes" id="UP000539957">
    <property type="component" value="Unassembled WGS sequence"/>
</dbReference>
<dbReference type="InterPro" id="IPR025158">
    <property type="entry name" value="Mg_chelat-rel_C"/>
</dbReference>
<dbReference type="InterPro" id="IPR020568">
    <property type="entry name" value="Ribosomal_Su5_D2-typ_SF"/>
</dbReference>
<dbReference type="AlphaFoldDB" id="A0A7W7N305"/>
<evidence type="ECO:0000313" key="3">
    <source>
        <dbReference type="EMBL" id="MBB4796951.1"/>
    </source>
</evidence>
<dbReference type="NCBIfam" id="TIGR00368">
    <property type="entry name" value="YifB family Mg chelatase-like AAA ATPase"/>
    <property type="match status" value="1"/>
</dbReference>
<dbReference type="InterPro" id="IPR014721">
    <property type="entry name" value="Ribsml_uS5_D2-typ_fold_subgr"/>
</dbReference>
<dbReference type="InterPro" id="IPR045006">
    <property type="entry name" value="CHLI-like"/>
</dbReference>
<accession>A0A7W7N305</accession>
<name>A0A7W7N305_9CAUL</name>
<dbReference type="GO" id="GO:0005524">
    <property type="term" value="F:ATP binding"/>
    <property type="evidence" value="ECO:0007669"/>
    <property type="project" value="InterPro"/>
</dbReference>
<evidence type="ECO:0000313" key="4">
    <source>
        <dbReference type="Proteomes" id="UP000539957"/>
    </source>
</evidence>
<comment type="similarity">
    <text evidence="1">Belongs to the Mg-chelatase subunits D/I family. ComM subfamily.</text>
</comment>
<keyword evidence="4" id="KW-1185">Reference proteome</keyword>
<dbReference type="CDD" id="cd00009">
    <property type="entry name" value="AAA"/>
    <property type="match status" value="1"/>
</dbReference>
<dbReference type="RefSeq" id="WP_184267028.1">
    <property type="nucleotide sequence ID" value="NZ_JACHKY010000001.1"/>
</dbReference>
<dbReference type="InterPro" id="IPR000523">
    <property type="entry name" value="Mg_chelatse_chII-like_cat_dom"/>
</dbReference>
<dbReference type="EMBL" id="JACHKY010000001">
    <property type="protein sequence ID" value="MBB4796951.1"/>
    <property type="molecule type" value="Genomic_DNA"/>
</dbReference>
<organism evidence="3 4">
    <name type="scientific">Brevundimonas bullata</name>
    <dbReference type="NCBI Taxonomy" id="13160"/>
    <lineage>
        <taxon>Bacteria</taxon>
        <taxon>Pseudomonadati</taxon>
        <taxon>Pseudomonadota</taxon>
        <taxon>Alphaproteobacteria</taxon>
        <taxon>Caulobacterales</taxon>
        <taxon>Caulobacteraceae</taxon>
        <taxon>Brevundimonas</taxon>
    </lineage>
</organism>
<dbReference type="Pfam" id="PF13335">
    <property type="entry name" value="Mg_chelatase_C"/>
    <property type="match status" value="1"/>
</dbReference>
<protein>
    <submittedName>
        <fullName evidence="3">Magnesium chelatase family protein</fullName>
    </submittedName>
</protein>
<dbReference type="InterPro" id="IPR003593">
    <property type="entry name" value="AAA+_ATPase"/>
</dbReference>
<comment type="caution">
    <text evidence="3">The sequence shown here is derived from an EMBL/GenBank/DDBJ whole genome shotgun (WGS) entry which is preliminary data.</text>
</comment>
<dbReference type="InterPro" id="IPR027417">
    <property type="entry name" value="P-loop_NTPase"/>
</dbReference>
<reference evidence="3 4" key="1">
    <citation type="submission" date="2020-08" db="EMBL/GenBank/DDBJ databases">
        <title>Functional genomics of gut bacteria from endangered species of beetles.</title>
        <authorList>
            <person name="Carlos-Shanley C."/>
        </authorList>
    </citation>
    <scope>NUCLEOTIDE SEQUENCE [LARGE SCALE GENOMIC DNA]</scope>
    <source>
        <strain evidence="3 4">S00123</strain>
    </source>
</reference>
<dbReference type="Pfam" id="PF13541">
    <property type="entry name" value="ChlI"/>
    <property type="match status" value="1"/>
</dbReference>
<feature type="domain" description="AAA+ ATPase" evidence="2">
    <location>
        <begin position="209"/>
        <end position="391"/>
    </location>
</feature>
<dbReference type="PANTHER" id="PTHR32039">
    <property type="entry name" value="MAGNESIUM-CHELATASE SUBUNIT CHLI"/>
    <property type="match status" value="1"/>
</dbReference>
<evidence type="ECO:0000256" key="1">
    <source>
        <dbReference type="ARBA" id="ARBA00006354"/>
    </source>
</evidence>
<evidence type="ECO:0000259" key="2">
    <source>
        <dbReference type="SMART" id="SM00382"/>
    </source>
</evidence>
<gene>
    <name evidence="3" type="ORF">HNP32_000665</name>
</gene>
<dbReference type="Gene3D" id="3.40.50.300">
    <property type="entry name" value="P-loop containing nucleotide triphosphate hydrolases"/>
    <property type="match status" value="1"/>
</dbReference>
<dbReference type="PANTHER" id="PTHR32039:SF7">
    <property type="entry name" value="COMPETENCE PROTEIN COMM"/>
    <property type="match status" value="1"/>
</dbReference>
<dbReference type="SMART" id="SM00382">
    <property type="entry name" value="AAA"/>
    <property type="match status" value="1"/>
</dbReference>
<proteinExistence type="inferred from homology"/>
<dbReference type="Gene3D" id="3.30.230.10">
    <property type="match status" value="1"/>
</dbReference>
<dbReference type="SUPFAM" id="SSF52540">
    <property type="entry name" value="P-loop containing nucleoside triphosphate hydrolases"/>
    <property type="match status" value="1"/>
</dbReference>
<sequence>MVARVVTVAFDGVEARRVDVEVQQVATPAGAFAIVGLPDKAVAESRERVRGAFAGIGLALPPKKVIANLAPADLPKEGSHFDLPIALALLASMGVIAPDALDGWAAVGELGLDGRIAAVGGTLPAAMAAGAMGLGLICPEANGPEAAWAGDVAILAPRSLIGLINHFRGTQVLRAPEPGPVTTGGVVPDLREVKGQESAKRALEIAAAGGHNLLFIGPPGSGKSMMAQRLPGLLPPLTPQELLETSMVWSVAGLIQRGALTRDRPFRSPHHSASMAALTGGGLRAKPGEASLAHNGVLFLDELPEYSAQALDSLRQPLETGEIMVARANAHVRYPARFQLVAAMNPCRCGLGGSGRGACGKAPRCQRDYQNRISGPMFDRIDLTVETPPVTAADMALPPPAEGTAEAAIRVATARAQQEERVRAAGFDPDKARDQAINARASGETLDRFATPDDAGRALLMRAGEAGGLTARGWTRTLRLARTIADLDGSTGVLRRHVAEALMYRRTTVGAQGDFDRQTAHRSETPAF</sequence>
<dbReference type="InterPro" id="IPR004482">
    <property type="entry name" value="Mg_chelat-rel"/>
</dbReference>